<protein>
    <submittedName>
        <fullName evidence="2">Pentatricopeptide repeat-containing protein</fullName>
    </submittedName>
</protein>
<organism evidence="2 3">
    <name type="scientific">Trifolium pratense</name>
    <name type="common">Red clover</name>
    <dbReference type="NCBI Taxonomy" id="57577"/>
    <lineage>
        <taxon>Eukaryota</taxon>
        <taxon>Viridiplantae</taxon>
        <taxon>Streptophyta</taxon>
        <taxon>Embryophyta</taxon>
        <taxon>Tracheophyta</taxon>
        <taxon>Spermatophyta</taxon>
        <taxon>Magnoliopsida</taxon>
        <taxon>eudicotyledons</taxon>
        <taxon>Gunneridae</taxon>
        <taxon>Pentapetalae</taxon>
        <taxon>rosids</taxon>
        <taxon>fabids</taxon>
        <taxon>Fabales</taxon>
        <taxon>Fabaceae</taxon>
        <taxon>Papilionoideae</taxon>
        <taxon>50 kb inversion clade</taxon>
        <taxon>NPAAA clade</taxon>
        <taxon>Hologalegina</taxon>
        <taxon>IRL clade</taxon>
        <taxon>Trifolieae</taxon>
        <taxon>Trifolium</taxon>
    </lineage>
</organism>
<evidence type="ECO:0000313" key="3">
    <source>
        <dbReference type="Proteomes" id="UP000236291"/>
    </source>
</evidence>
<dbReference type="STRING" id="57577.A0A2K3MRS3"/>
<dbReference type="InterPro" id="IPR026960">
    <property type="entry name" value="RVT-Znf"/>
</dbReference>
<feature type="domain" description="Reverse transcriptase zinc-binding" evidence="1">
    <location>
        <begin position="49"/>
        <end position="139"/>
    </location>
</feature>
<dbReference type="AlphaFoldDB" id="A0A2K3MRS3"/>
<reference evidence="2 3" key="1">
    <citation type="journal article" date="2014" name="Am. J. Bot.">
        <title>Genome assembly and annotation for red clover (Trifolium pratense; Fabaceae).</title>
        <authorList>
            <person name="Istvanek J."/>
            <person name="Jaros M."/>
            <person name="Krenek A."/>
            <person name="Repkova J."/>
        </authorList>
    </citation>
    <scope>NUCLEOTIDE SEQUENCE [LARGE SCALE GENOMIC DNA]</scope>
    <source>
        <strain evidence="3">cv. Tatra</strain>
        <tissue evidence="2">Young leaves</tissue>
    </source>
</reference>
<proteinExistence type="predicted"/>
<dbReference type="EMBL" id="ASHM01011594">
    <property type="protein sequence ID" value="PNX93528.1"/>
    <property type="molecule type" value="Genomic_DNA"/>
</dbReference>
<dbReference type="Pfam" id="PF13966">
    <property type="entry name" value="zf-RVT"/>
    <property type="match status" value="1"/>
</dbReference>
<accession>A0A2K3MRS3</accession>
<evidence type="ECO:0000259" key="1">
    <source>
        <dbReference type="Pfam" id="PF13966"/>
    </source>
</evidence>
<sequence length="231" mass="26800">GANIPIWEEPWPSNGMNIYVPAKAITKTPLFDQVTEDRLIWKAEKNGQYLVKSTYRLCVEELIDTNHLRISSFWAGVWRLKVPPKVKNLIWRSCRGCFPTRVRHRDKGIDCPSNCVVCNDNFEDTSHVFCLCPFAASIWRDSGLWNHVEAAVNSSNTVAETIFMLLQNLEEQNSARLAVIMWSIWKHRNMKLWNRVTETKEQVLNRADHLLEDWRAAKNTTTQQMSNLLLS</sequence>
<reference evidence="2 3" key="2">
    <citation type="journal article" date="2017" name="Front. Plant Sci.">
        <title>Gene Classification and Mining of Molecular Markers Useful in Red Clover (Trifolium pratense) Breeding.</title>
        <authorList>
            <person name="Istvanek J."/>
            <person name="Dluhosova J."/>
            <person name="Dluhos P."/>
            <person name="Patkova L."/>
            <person name="Nedelnik J."/>
            <person name="Repkova J."/>
        </authorList>
    </citation>
    <scope>NUCLEOTIDE SEQUENCE [LARGE SCALE GENOMIC DNA]</scope>
    <source>
        <strain evidence="3">cv. Tatra</strain>
        <tissue evidence="2">Young leaves</tissue>
    </source>
</reference>
<name>A0A2K3MRS3_TRIPR</name>
<comment type="caution">
    <text evidence="2">The sequence shown here is derived from an EMBL/GenBank/DDBJ whole genome shotgun (WGS) entry which is preliminary data.</text>
</comment>
<feature type="non-terminal residue" evidence="2">
    <location>
        <position position="1"/>
    </location>
</feature>
<gene>
    <name evidence="2" type="ORF">L195_g016682</name>
</gene>
<dbReference type="Proteomes" id="UP000236291">
    <property type="component" value="Unassembled WGS sequence"/>
</dbReference>
<evidence type="ECO:0000313" key="2">
    <source>
        <dbReference type="EMBL" id="PNX93528.1"/>
    </source>
</evidence>